<dbReference type="Pfam" id="PF13302">
    <property type="entry name" value="Acetyltransf_3"/>
    <property type="match status" value="1"/>
</dbReference>
<dbReference type="SUPFAM" id="SSF55729">
    <property type="entry name" value="Acyl-CoA N-acyltransferases (Nat)"/>
    <property type="match status" value="1"/>
</dbReference>
<proteinExistence type="inferred from homology"/>
<protein>
    <recommendedName>
        <fullName evidence="4">N-acetyltransferase domain-containing protein</fullName>
    </recommendedName>
</protein>
<dbReference type="eggNOG" id="COG1670">
    <property type="taxonomic scope" value="Bacteria"/>
</dbReference>
<dbReference type="InterPro" id="IPR051531">
    <property type="entry name" value="N-acetyltransferase"/>
</dbReference>
<dbReference type="Proteomes" id="UP000028607">
    <property type="component" value="Unassembled WGS sequence"/>
</dbReference>
<accession>A0A085TZM2</accession>
<comment type="similarity">
    <text evidence="3">Belongs to the acetyltransferase family. RimJ subfamily.</text>
</comment>
<keyword evidence="2" id="KW-0012">Acyltransferase</keyword>
<dbReference type="STRING" id="1317124.DW2_02624"/>
<dbReference type="PANTHER" id="PTHR43792">
    <property type="entry name" value="GNAT FAMILY, PUTATIVE (AFU_ORTHOLOGUE AFUA_3G00765)-RELATED-RELATED"/>
    <property type="match status" value="1"/>
</dbReference>
<evidence type="ECO:0000256" key="2">
    <source>
        <dbReference type="ARBA" id="ARBA00023315"/>
    </source>
</evidence>
<keyword evidence="6" id="KW-1185">Reference proteome</keyword>
<dbReference type="AlphaFoldDB" id="A0A085TZM2"/>
<dbReference type="PATRIC" id="fig|1317124.6.peg.522"/>
<gene>
    <name evidence="5" type="ORF">DW2_02624</name>
</gene>
<comment type="caution">
    <text evidence="5">The sequence shown here is derived from an EMBL/GenBank/DDBJ whole genome shotgun (WGS) entry which is preliminary data.</text>
</comment>
<name>A0A085TZM2_9RHOB</name>
<dbReference type="InterPro" id="IPR016181">
    <property type="entry name" value="Acyl_CoA_acyltransferase"/>
</dbReference>
<sequence length="175" mass="20078">MVGPRLKLRLVAPRDADYIHGLRTAPAYNAHLSAVSGTAEDQRRWIEAYKAREAEGVEFYYIIARRDDGRRCGVVRLYDIEGDHFTWGSWILDANKPQKAALESAVLIYQIGFDHLGLSRAVFDVRRENERTLAFHRRFGASETGGDDENLYFDYPRARHEADLGRHLAILEETE</sequence>
<keyword evidence="1" id="KW-0808">Transferase</keyword>
<evidence type="ECO:0000259" key="4">
    <source>
        <dbReference type="Pfam" id="PF13302"/>
    </source>
</evidence>
<dbReference type="InterPro" id="IPR000182">
    <property type="entry name" value="GNAT_dom"/>
</dbReference>
<reference evidence="6" key="1">
    <citation type="submission" date="2013-04" db="EMBL/GenBank/DDBJ databases">
        <title>Thioclava sp. 13D2W-2 Genome Sequencing.</title>
        <authorList>
            <person name="Lai Q."/>
            <person name="Li G."/>
            <person name="Shao Z."/>
        </authorList>
    </citation>
    <scope>NUCLEOTIDE SEQUENCE [LARGE SCALE GENOMIC DNA]</scope>
    <source>
        <strain evidence="6">13D2W-2</strain>
    </source>
</reference>
<dbReference type="PANTHER" id="PTHR43792:SF8">
    <property type="entry name" value="[RIBOSOMAL PROTEIN US5]-ALANINE N-ACETYLTRANSFERASE"/>
    <property type="match status" value="1"/>
</dbReference>
<dbReference type="Gene3D" id="3.40.630.30">
    <property type="match status" value="1"/>
</dbReference>
<evidence type="ECO:0000313" key="6">
    <source>
        <dbReference type="Proteomes" id="UP000028607"/>
    </source>
</evidence>
<organism evidence="5 6">
    <name type="scientific">Thioclava atlantica</name>
    <dbReference type="NCBI Taxonomy" id="1317124"/>
    <lineage>
        <taxon>Bacteria</taxon>
        <taxon>Pseudomonadati</taxon>
        <taxon>Pseudomonadota</taxon>
        <taxon>Alphaproteobacteria</taxon>
        <taxon>Rhodobacterales</taxon>
        <taxon>Paracoccaceae</taxon>
        <taxon>Thioclava</taxon>
    </lineage>
</organism>
<dbReference type="EMBL" id="AQRC01000002">
    <property type="protein sequence ID" value="KFE36169.1"/>
    <property type="molecule type" value="Genomic_DNA"/>
</dbReference>
<evidence type="ECO:0000256" key="3">
    <source>
        <dbReference type="ARBA" id="ARBA00038502"/>
    </source>
</evidence>
<reference evidence="5 6" key="2">
    <citation type="journal article" date="2015" name="Antonie Van Leeuwenhoek">
        <title>Thioclava indica sp. nov., isolated from surface seawater of the Indian Ocean.</title>
        <authorList>
            <person name="Liu Y."/>
            <person name="Lai Q."/>
            <person name="Du J."/>
            <person name="Xu H."/>
            <person name="Jiang L."/>
            <person name="Shao Z."/>
        </authorList>
    </citation>
    <scope>NUCLEOTIDE SEQUENCE [LARGE SCALE GENOMIC DNA]</scope>
    <source>
        <strain evidence="5 6">13D2W-2</strain>
    </source>
</reference>
<evidence type="ECO:0000256" key="1">
    <source>
        <dbReference type="ARBA" id="ARBA00022679"/>
    </source>
</evidence>
<feature type="domain" description="N-acetyltransferase" evidence="4">
    <location>
        <begin position="5"/>
        <end position="141"/>
    </location>
</feature>
<dbReference type="GO" id="GO:0016747">
    <property type="term" value="F:acyltransferase activity, transferring groups other than amino-acyl groups"/>
    <property type="evidence" value="ECO:0007669"/>
    <property type="project" value="InterPro"/>
</dbReference>
<evidence type="ECO:0000313" key="5">
    <source>
        <dbReference type="EMBL" id="KFE36169.1"/>
    </source>
</evidence>